<dbReference type="PhylomeDB" id="A0A0G4EJJ1"/>
<dbReference type="GO" id="GO:0071949">
    <property type="term" value="F:FAD binding"/>
    <property type="evidence" value="ECO:0007669"/>
    <property type="project" value="InterPro"/>
</dbReference>
<dbReference type="PRINTS" id="PR00420">
    <property type="entry name" value="RNGMNOXGNASE"/>
</dbReference>
<feature type="domain" description="FAD-binding" evidence="5">
    <location>
        <begin position="8"/>
        <end position="227"/>
    </location>
</feature>
<evidence type="ECO:0000256" key="2">
    <source>
        <dbReference type="ARBA" id="ARBA00022630"/>
    </source>
</evidence>
<evidence type="ECO:0000313" key="7">
    <source>
        <dbReference type="Proteomes" id="UP000041254"/>
    </source>
</evidence>
<evidence type="ECO:0000256" key="3">
    <source>
        <dbReference type="ARBA" id="ARBA00022827"/>
    </source>
</evidence>
<feature type="compositionally biased region" description="Basic and acidic residues" evidence="4">
    <location>
        <begin position="808"/>
        <end position="828"/>
    </location>
</feature>
<evidence type="ECO:0000256" key="1">
    <source>
        <dbReference type="ARBA" id="ARBA00001974"/>
    </source>
</evidence>
<dbReference type="PANTHER" id="PTHR43004:SF19">
    <property type="entry name" value="BINDING MONOOXYGENASE, PUTATIVE (JCVI)-RELATED"/>
    <property type="match status" value="1"/>
</dbReference>
<accession>A0A0G4EJJ1</accession>
<feature type="region of interest" description="Disordered" evidence="4">
    <location>
        <begin position="733"/>
        <end position="828"/>
    </location>
</feature>
<dbReference type="PANTHER" id="PTHR43004">
    <property type="entry name" value="TRK SYSTEM POTASSIUM UPTAKE PROTEIN"/>
    <property type="match status" value="1"/>
</dbReference>
<feature type="compositionally biased region" description="Acidic residues" evidence="4">
    <location>
        <begin position="782"/>
        <end position="796"/>
    </location>
</feature>
<evidence type="ECO:0000256" key="4">
    <source>
        <dbReference type="SAM" id="MobiDB-lite"/>
    </source>
</evidence>
<feature type="domain" description="FAD-binding" evidence="5">
    <location>
        <begin position="347"/>
        <end position="460"/>
    </location>
</feature>
<evidence type="ECO:0000313" key="6">
    <source>
        <dbReference type="EMBL" id="CEL97243.1"/>
    </source>
</evidence>
<dbReference type="VEuPathDB" id="CryptoDB:Vbra_12170"/>
<feature type="compositionally biased region" description="Basic and acidic residues" evidence="4">
    <location>
        <begin position="278"/>
        <end position="333"/>
    </location>
</feature>
<dbReference type="OrthoDB" id="346735at2759"/>
<sequence>MSSFPSSVEVLVVGAGPTGLTLANCLQRHGVDYLTVDLNEKAVDTSRALAVQWRTQEIFRDLGLIDEARAAGRHIQGIRVVINGKETLKGTLPEVSAHYGRPLVLCQSETERLLIENLTRLGGGDRIRRPVEVLSLTPTDEGVTVTLRDLQAGPEAPTHTMTTRYVVGCDGARSFVRKSLDIPFEGKTIPGEFVVADCLLRWEVPSHDDCTRFKAICAGGGVLFCVPMFAKAEEAEAEVEEVTAPEQVTETPPAPPAPAPEAKDEEEKAEEPQAETTEGAKEGAEEQKGEAVPEAETKEGTPEGEKAEGAAEEEKKEGEAVAKTEEEKEEVKPHLWRIITTVPVGKEGPSKTSPSKEEVEEIIKKRVPSAELVDMPWSARYSINKRAAHLYYKDKRIFLAGDAAHVHPPLFGQGMNTGIQDAYNLGWKLAFVLKGGAPTQLLDTYEAERFPIDCQTVRRTSRGFPGIFKGGIASRFLLGTVVPIVWTRPALTDRLAGFISQTQQAYPADKGVIGPAAVHHAIVPGSRVPNASLDVLDLQEVEGKTEAVKTRDTPVSVHELLSGPHHTLMLLVAMESAPEHAAPKSWTNWIPGCGEPRRTTEEGWLPDVSQKLSSLACEMTCKLGKAGETFSGVRVVVVVRGAADTLGNACEAIKNAIEKCCTEGSGCVAPEVLYCDDSSHDLLDLYKIHMWPGKKAGGAFLMIRPDGVLSHIGYASDSYATKKLRDYVEKYLIPKKEEPPKPQEETKEETAPEQPPAAAAEQPTAEDVKEVVTEEVKKEEALGETEEEKEEGEGEGEAVTAAPAEGETEQKEEATPEEGKKEGKGEEK</sequence>
<feature type="compositionally biased region" description="Basic and acidic residues" evidence="4">
    <location>
        <begin position="733"/>
        <end position="750"/>
    </location>
</feature>
<dbReference type="Proteomes" id="UP000041254">
    <property type="component" value="Unassembled WGS sequence"/>
</dbReference>
<feature type="compositionally biased region" description="Low complexity" evidence="4">
    <location>
        <begin position="756"/>
        <end position="765"/>
    </location>
</feature>
<dbReference type="InterPro" id="IPR050641">
    <property type="entry name" value="RIFMO-like"/>
</dbReference>
<dbReference type="InterPro" id="IPR036188">
    <property type="entry name" value="FAD/NAD-bd_sf"/>
</dbReference>
<keyword evidence="3" id="KW-0274">FAD</keyword>
<dbReference type="EMBL" id="CDMY01000255">
    <property type="protein sequence ID" value="CEL97243.1"/>
    <property type="molecule type" value="Genomic_DNA"/>
</dbReference>
<gene>
    <name evidence="6" type="ORF">Vbra_12170</name>
</gene>
<keyword evidence="7" id="KW-1185">Reference proteome</keyword>
<comment type="cofactor">
    <cofactor evidence="1">
        <name>FAD</name>
        <dbReference type="ChEBI" id="CHEBI:57692"/>
    </cofactor>
</comment>
<keyword evidence="2" id="KW-0285">Flavoprotein</keyword>
<proteinExistence type="predicted"/>
<dbReference type="SUPFAM" id="SSF51905">
    <property type="entry name" value="FAD/NAD(P)-binding domain"/>
    <property type="match status" value="1"/>
</dbReference>
<dbReference type="Pfam" id="PF01494">
    <property type="entry name" value="FAD_binding_3"/>
    <property type="match status" value="2"/>
</dbReference>
<dbReference type="STRING" id="1169540.A0A0G4EJJ1"/>
<dbReference type="AlphaFoldDB" id="A0A0G4EJJ1"/>
<protein>
    <recommendedName>
        <fullName evidence="5">FAD-binding domain-containing protein</fullName>
    </recommendedName>
</protein>
<dbReference type="GO" id="GO:0016709">
    <property type="term" value="F:oxidoreductase activity, acting on paired donors, with incorporation or reduction of molecular oxygen, NAD(P)H as one donor, and incorporation of one atom of oxygen"/>
    <property type="evidence" value="ECO:0007669"/>
    <property type="project" value="UniProtKB-ARBA"/>
</dbReference>
<feature type="region of interest" description="Disordered" evidence="4">
    <location>
        <begin position="237"/>
        <end position="334"/>
    </location>
</feature>
<dbReference type="InterPro" id="IPR002938">
    <property type="entry name" value="FAD-bd"/>
</dbReference>
<dbReference type="Gene3D" id="3.50.50.60">
    <property type="entry name" value="FAD/NAD(P)-binding domain"/>
    <property type="match status" value="2"/>
</dbReference>
<feature type="compositionally biased region" description="Basic and acidic residues" evidence="4">
    <location>
        <begin position="766"/>
        <end position="781"/>
    </location>
</feature>
<reference evidence="6 7" key="1">
    <citation type="submission" date="2014-11" db="EMBL/GenBank/DDBJ databases">
        <authorList>
            <person name="Zhu J."/>
            <person name="Qi W."/>
            <person name="Song R."/>
        </authorList>
    </citation>
    <scope>NUCLEOTIDE SEQUENCE [LARGE SCALE GENOMIC DNA]</scope>
</reference>
<dbReference type="InParanoid" id="A0A0G4EJJ1"/>
<organism evidence="6 7">
    <name type="scientific">Vitrella brassicaformis (strain CCMP3155)</name>
    <dbReference type="NCBI Taxonomy" id="1169540"/>
    <lineage>
        <taxon>Eukaryota</taxon>
        <taxon>Sar</taxon>
        <taxon>Alveolata</taxon>
        <taxon>Colpodellida</taxon>
        <taxon>Vitrellaceae</taxon>
        <taxon>Vitrella</taxon>
    </lineage>
</organism>
<evidence type="ECO:0000259" key="5">
    <source>
        <dbReference type="Pfam" id="PF01494"/>
    </source>
</evidence>
<name>A0A0G4EJJ1_VITBC</name>